<protein>
    <submittedName>
        <fullName evidence="2">Uncharacterized protein</fullName>
    </submittedName>
</protein>
<comment type="caution">
    <text evidence="2">The sequence shown here is derived from an EMBL/GenBank/DDBJ whole genome shotgun (WGS) entry which is preliminary data.</text>
</comment>
<keyword evidence="3" id="KW-1185">Reference proteome</keyword>
<dbReference type="AlphaFoldDB" id="A0AAV7M8Z9"/>
<evidence type="ECO:0000313" key="3">
    <source>
        <dbReference type="Proteomes" id="UP001066276"/>
    </source>
</evidence>
<sequence>MTHVSLGDSEMVQRTLVPDTTKKYRRWVTNNGQRVEALRDTGASVPTVRSHLVSEDLRDPRVLHQVDALDNSEHLCRLAHVPFEWGGLRFLEDSYLTSPQELGKKADKWVRTMVSRKAHTGGDKDSKKKDGNDLETLPWAEVELEARPALLGIPGHILALTRAQAKKQRGQGNLDPGIMDAPKTRGEKGKSLSTIPSSTNDSPFEEEEFSPCAEPTPEELEADTAELLGAGGPAREELSVA</sequence>
<dbReference type="Proteomes" id="UP001066276">
    <property type="component" value="Chromosome 10"/>
</dbReference>
<name>A0AAV7M8Z9_PLEWA</name>
<proteinExistence type="predicted"/>
<evidence type="ECO:0000256" key="1">
    <source>
        <dbReference type="SAM" id="MobiDB-lite"/>
    </source>
</evidence>
<organism evidence="2 3">
    <name type="scientific">Pleurodeles waltl</name>
    <name type="common">Iberian ribbed newt</name>
    <dbReference type="NCBI Taxonomy" id="8319"/>
    <lineage>
        <taxon>Eukaryota</taxon>
        <taxon>Metazoa</taxon>
        <taxon>Chordata</taxon>
        <taxon>Craniata</taxon>
        <taxon>Vertebrata</taxon>
        <taxon>Euteleostomi</taxon>
        <taxon>Amphibia</taxon>
        <taxon>Batrachia</taxon>
        <taxon>Caudata</taxon>
        <taxon>Salamandroidea</taxon>
        <taxon>Salamandridae</taxon>
        <taxon>Pleurodelinae</taxon>
        <taxon>Pleurodeles</taxon>
    </lineage>
</organism>
<reference evidence="2" key="1">
    <citation type="journal article" date="2022" name="bioRxiv">
        <title>Sequencing and chromosome-scale assembly of the giantPleurodeles waltlgenome.</title>
        <authorList>
            <person name="Brown T."/>
            <person name="Elewa A."/>
            <person name="Iarovenko S."/>
            <person name="Subramanian E."/>
            <person name="Araus A.J."/>
            <person name="Petzold A."/>
            <person name="Susuki M."/>
            <person name="Suzuki K.-i.T."/>
            <person name="Hayashi T."/>
            <person name="Toyoda A."/>
            <person name="Oliveira C."/>
            <person name="Osipova E."/>
            <person name="Leigh N.D."/>
            <person name="Simon A."/>
            <person name="Yun M.H."/>
        </authorList>
    </citation>
    <scope>NUCLEOTIDE SEQUENCE</scope>
    <source>
        <strain evidence="2">20211129_DDA</strain>
        <tissue evidence="2">Liver</tissue>
    </source>
</reference>
<evidence type="ECO:0000313" key="2">
    <source>
        <dbReference type="EMBL" id="KAJ1099019.1"/>
    </source>
</evidence>
<feature type="region of interest" description="Disordered" evidence="1">
    <location>
        <begin position="164"/>
        <end position="241"/>
    </location>
</feature>
<gene>
    <name evidence="2" type="ORF">NDU88_004123</name>
</gene>
<feature type="compositionally biased region" description="Polar residues" evidence="1">
    <location>
        <begin position="191"/>
        <end position="202"/>
    </location>
</feature>
<dbReference type="EMBL" id="JANPWB010000014">
    <property type="protein sequence ID" value="KAJ1099019.1"/>
    <property type="molecule type" value="Genomic_DNA"/>
</dbReference>
<accession>A0AAV7M8Z9</accession>